<gene>
    <name evidence="3" type="ORF">HQM25_01460</name>
</gene>
<dbReference type="EMBL" id="CP054038">
    <property type="protein sequence ID" value="QKJ18203.1"/>
    <property type="molecule type" value="Genomic_DNA"/>
</dbReference>
<dbReference type="InterPro" id="IPR020904">
    <property type="entry name" value="Sc_DH/Rdtase_CS"/>
</dbReference>
<name>A0A7D4UA93_9MICO</name>
<proteinExistence type="inferred from homology"/>
<dbReference type="NCBIfam" id="NF004513">
    <property type="entry name" value="PRK05854.1"/>
    <property type="match status" value="1"/>
</dbReference>
<dbReference type="Gene3D" id="3.40.50.720">
    <property type="entry name" value="NAD(P)-binding Rossmann-like Domain"/>
    <property type="match status" value="1"/>
</dbReference>
<dbReference type="InterPro" id="IPR002347">
    <property type="entry name" value="SDR_fam"/>
</dbReference>
<dbReference type="PANTHER" id="PTHR24320:SF148">
    <property type="entry name" value="NAD(P)-BINDING ROSSMANN-FOLD SUPERFAMILY PROTEIN"/>
    <property type="match status" value="1"/>
</dbReference>
<organism evidence="3 4">
    <name type="scientific">Microbacterium hominis</name>
    <dbReference type="NCBI Taxonomy" id="162426"/>
    <lineage>
        <taxon>Bacteria</taxon>
        <taxon>Bacillati</taxon>
        <taxon>Actinomycetota</taxon>
        <taxon>Actinomycetes</taxon>
        <taxon>Micrococcales</taxon>
        <taxon>Microbacteriaceae</taxon>
        <taxon>Microbacterium</taxon>
    </lineage>
</organism>
<evidence type="ECO:0000256" key="1">
    <source>
        <dbReference type="ARBA" id="ARBA00006484"/>
    </source>
</evidence>
<dbReference type="SUPFAM" id="SSF51735">
    <property type="entry name" value="NAD(P)-binding Rossmann-fold domains"/>
    <property type="match status" value="1"/>
</dbReference>
<dbReference type="PRINTS" id="PR00081">
    <property type="entry name" value="GDHRDH"/>
</dbReference>
<sequence>MAASLAAPGRGGGIHRAACISAPARRLCAGEVDGLAVAVARRTTDRSLTRPILSEETNMDAATPPRRWTIDLPDLSGRRALVTGASDGVGLEIARDLASAGAHVLMPVRNRAKGEAVVARLTADAPAGRFTLYDLDLASTASARTLAADLMSAGARIDIVVINAGIVMLGDPVRHLTADGTELHLQTNFLGHAALLAGILPLLQASRTRLAVQCSLAVRTGRVQWDDPQLEHGYRAMRAYAASKAALALYATELARRSDTGGWGLRTVLCHPGVAMTNIAPPEMQARDTLLTRVSGALLTRGVFGQCAADAALPALHAVTAAGLRSGDLVVPSRRGGVMGPPVGQRRWRSLRDAGEAARAVDLADRLTGVRLAAASAGGMDAAPGAASAASTL</sequence>
<protein>
    <submittedName>
        <fullName evidence="3">SDR family oxidoreductase</fullName>
    </submittedName>
</protein>
<evidence type="ECO:0000313" key="3">
    <source>
        <dbReference type="EMBL" id="QKJ18203.1"/>
    </source>
</evidence>
<comment type="similarity">
    <text evidence="1">Belongs to the short-chain dehydrogenases/reductases (SDR) family.</text>
</comment>
<dbReference type="RefSeq" id="WP_172988583.1">
    <property type="nucleotide sequence ID" value="NZ_CP054038.1"/>
</dbReference>
<dbReference type="Proteomes" id="UP000502498">
    <property type="component" value="Chromosome"/>
</dbReference>
<accession>A0A7D4UA93</accession>
<dbReference type="PANTHER" id="PTHR24320">
    <property type="entry name" value="RETINOL DEHYDROGENASE"/>
    <property type="match status" value="1"/>
</dbReference>
<reference evidence="3 4" key="1">
    <citation type="submission" date="2020-05" db="EMBL/GenBank/DDBJ databases">
        <title>Strain PA2F3 complete genome.</title>
        <authorList>
            <person name="Kim Y.-S."/>
            <person name="Kim S.-J."/>
            <person name="Jung H.-k."/>
            <person name="Kim S.-E."/>
            <person name="Kim K.-H."/>
        </authorList>
    </citation>
    <scope>NUCLEOTIDE SEQUENCE [LARGE SCALE GENOMIC DNA]</scope>
    <source>
        <strain evidence="3 4">PA2F3</strain>
    </source>
</reference>
<evidence type="ECO:0000313" key="4">
    <source>
        <dbReference type="Proteomes" id="UP000502498"/>
    </source>
</evidence>
<keyword evidence="2" id="KW-0560">Oxidoreductase</keyword>
<dbReference type="InterPro" id="IPR036291">
    <property type="entry name" value="NAD(P)-bd_dom_sf"/>
</dbReference>
<evidence type="ECO:0000256" key="2">
    <source>
        <dbReference type="ARBA" id="ARBA00023002"/>
    </source>
</evidence>
<dbReference type="Pfam" id="PF00106">
    <property type="entry name" value="adh_short"/>
    <property type="match status" value="1"/>
</dbReference>
<dbReference type="PROSITE" id="PS00061">
    <property type="entry name" value="ADH_SHORT"/>
    <property type="match status" value="1"/>
</dbReference>
<dbReference type="AlphaFoldDB" id="A0A7D4UA93"/>
<dbReference type="GO" id="GO:0016491">
    <property type="term" value="F:oxidoreductase activity"/>
    <property type="evidence" value="ECO:0007669"/>
    <property type="project" value="UniProtKB-KW"/>
</dbReference>